<evidence type="ECO:0000256" key="1">
    <source>
        <dbReference type="ARBA" id="ARBA00023125"/>
    </source>
</evidence>
<evidence type="ECO:0000256" key="3">
    <source>
        <dbReference type="SAM" id="MobiDB-lite"/>
    </source>
</evidence>
<dbReference type="CDD" id="cd00059">
    <property type="entry name" value="FH_FOX"/>
    <property type="match status" value="1"/>
</dbReference>
<dbReference type="GO" id="GO:0000978">
    <property type="term" value="F:RNA polymerase II cis-regulatory region sequence-specific DNA binding"/>
    <property type="evidence" value="ECO:0007669"/>
    <property type="project" value="TreeGrafter"/>
</dbReference>
<feature type="DNA-binding region" description="Fork-head" evidence="2">
    <location>
        <begin position="232"/>
        <end position="326"/>
    </location>
</feature>
<keyword evidence="6" id="KW-1185">Reference proteome</keyword>
<dbReference type="GO" id="GO:0005634">
    <property type="term" value="C:nucleus"/>
    <property type="evidence" value="ECO:0007669"/>
    <property type="project" value="UniProtKB-SubCell"/>
</dbReference>
<feature type="compositionally biased region" description="Polar residues" evidence="3">
    <location>
        <begin position="339"/>
        <end position="349"/>
    </location>
</feature>
<feature type="compositionally biased region" description="Low complexity" evidence="3">
    <location>
        <begin position="483"/>
        <end position="492"/>
    </location>
</feature>
<dbReference type="InterPro" id="IPR036388">
    <property type="entry name" value="WH-like_DNA-bd_sf"/>
</dbReference>
<dbReference type="PANTHER" id="PTHR11829:SF343">
    <property type="entry name" value="FORK-HEAD DOMAIN-CONTAINING PROTEIN"/>
    <property type="match status" value="1"/>
</dbReference>
<dbReference type="EMBL" id="NBII01000008">
    <property type="protein sequence ID" value="PAV16059.1"/>
    <property type="molecule type" value="Genomic_DNA"/>
</dbReference>
<feature type="region of interest" description="Disordered" evidence="3">
    <location>
        <begin position="564"/>
        <end position="625"/>
    </location>
</feature>
<feature type="region of interest" description="Disordered" evidence="3">
    <location>
        <begin position="466"/>
        <end position="495"/>
    </location>
</feature>
<dbReference type="Pfam" id="PF00250">
    <property type="entry name" value="Forkhead"/>
    <property type="match status" value="1"/>
</dbReference>
<comment type="caution">
    <text evidence="5">The sequence shown here is derived from an EMBL/GenBank/DDBJ whole genome shotgun (WGS) entry which is preliminary data.</text>
</comment>
<dbReference type="PRINTS" id="PR00053">
    <property type="entry name" value="FORKHEAD"/>
</dbReference>
<proteinExistence type="predicted"/>
<organism evidence="5 6">
    <name type="scientific">Pyrrhoderma noxium</name>
    <dbReference type="NCBI Taxonomy" id="2282107"/>
    <lineage>
        <taxon>Eukaryota</taxon>
        <taxon>Fungi</taxon>
        <taxon>Dikarya</taxon>
        <taxon>Basidiomycota</taxon>
        <taxon>Agaricomycotina</taxon>
        <taxon>Agaricomycetes</taxon>
        <taxon>Hymenochaetales</taxon>
        <taxon>Hymenochaetaceae</taxon>
        <taxon>Pyrrhoderma</taxon>
    </lineage>
</organism>
<dbReference type="PANTHER" id="PTHR11829">
    <property type="entry name" value="FORKHEAD BOX PROTEIN"/>
    <property type="match status" value="1"/>
</dbReference>
<protein>
    <submittedName>
        <fullName evidence="5">Winged helix DNA-binding domain-containing</fullName>
    </submittedName>
</protein>
<name>A0A286U935_9AGAM</name>
<evidence type="ECO:0000256" key="2">
    <source>
        <dbReference type="PROSITE-ProRule" id="PRU00089"/>
    </source>
</evidence>
<accession>A0A286U935</accession>
<dbReference type="STRING" id="2282107.A0A286U935"/>
<feature type="compositionally biased region" description="Polar residues" evidence="3">
    <location>
        <begin position="564"/>
        <end position="575"/>
    </location>
</feature>
<keyword evidence="2" id="KW-0539">Nucleus</keyword>
<dbReference type="GO" id="GO:0000981">
    <property type="term" value="F:DNA-binding transcription factor activity, RNA polymerase II-specific"/>
    <property type="evidence" value="ECO:0007669"/>
    <property type="project" value="TreeGrafter"/>
</dbReference>
<feature type="region of interest" description="Disordered" evidence="3">
    <location>
        <begin position="305"/>
        <end position="411"/>
    </location>
</feature>
<dbReference type="InterPro" id="IPR050211">
    <property type="entry name" value="FOX_domain-containing"/>
</dbReference>
<comment type="subcellular location">
    <subcellularLocation>
        <location evidence="2">Nucleus</location>
    </subcellularLocation>
</comment>
<dbReference type="SMART" id="SM00339">
    <property type="entry name" value="FH"/>
    <property type="match status" value="1"/>
</dbReference>
<dbReference type="OrthoDB" id="5954824at2759"/>
<dbReference type="Proteomes" id="UP000217199">
    <property type="component" value="Unassembled WGS sequence"/>
</dbReference>
<dbReference type="Gene3D" id="1.10.10.10">
    <property type="entry name" value="Winged helix-like DNA-binding domain superfamily/Winged helix DNA-binding domain"/>
    <property type="match status" value="1"/>
</dbReference>
<feature type="region of interest" description="Disordered" evidence="3">
    <location>
        <begin position="1"/>
        <end position="24"/>
    </location>
</feature>
<dbReference type="InParanoid" id="A0A286U935"/>
<evidence type="ECO:0000259" key="4">
    <source>
        <dbReference type="PROSITE" id="PS50039"/>
    </source>
</evidence>
<feature type="compositionally biased region" description="Basic residues" evidence="3">
    <location>
        <begin position="322"/>
        <end position="333"/>
    </location>
</feature>
<dbReference type="AlphaFoldDB" id="A0A286U935"/>
<dbReference type="InterPro" id="IPR001766">
    <property type="entry name" value="Fork_head_dom"/>
</dbReference>
<dbReference type="InterPro" id="IPR036390">
    <property type="entry name" value="WH_DNA-bd_sf"/>
</dbReference>
<evidence type="ECO:0000313" key="5">
    <source>
        <dbReference type="EMBL" id="PAV16059.1"/>
    </source>
</evidence>
<keyword evidence="1 2" id="KW-0238">DNA-binding</keyword>
<evidence type="ECO:0000313" key="6">
    <source>
        <dbReference type="Proteomes" id="UP000217199"/>
    </source>
</evidence>
<dbReference type="PROSITE" id="PS50039">
    <property type="entry name" value="FORK_HEAD_3"/>
    <property type="match status" value="1"/>
</dbReference>
<feature type="compositionally biased region" description="Polar residues" evidence="3">
    <location>
        <begin position="357"/>
        <end position="376"/>
    </location>
</feature>
<dbReference type="SUPFAM" id="SSF46785">
    <property type="entry name" value="Winged helix' DNA-binding domain"/>
    <property type="match status" value="1"/>
</dbReference>
<reference evidence="5 6" key="1">
    <citation type="journal article" date="2017" name="Mol. Ecol.">
        <title>Comparative and population genomic landscape of Phellinus noxius: A hypervariable fungus causing root rot in trees.</title>
        <authorList>
            <person name="Chung C.L."/>
            <person name="Lee T.J."/>
            <person name="Akiba M."/>
            <person name="Lee H.H."/>
            <person name="Kuo T.H."/>
            <person name="Liu D."/>
            <person name="Ke H.M."/>
            <person name="Yokoi T."/>
            <person name="Roa M.B."/>
            <person name="Lu M.J."/>
            <person name="Chang Y.Y."/>
            <person name="Ann P.J."/>
            <person name="Tsai J.N."/>
            <person name="Chen C.Y."/>
            <person name="Tzean S.S."/>
            <person name="Ota Y."/>
            <person name="Hattori T."/>
            <person name="Sahashi N."/>
            <person name="Liou R.F."/>
            <person name="Kikuchi T."/>
            <person name="Tsai I.J."/>
        </authorList>
    </citation>
    <scope>NUCLEOTIDE SEQUENCE [LARGE SCALE GENOMIC DNA]</scope>
    <source>
        <strain evidence="5 6">FFPRI411160</strain>
    </source>
</reference>
<gene>
    <name evidence="5" type="ORF">PNOK_0767900</name>
</gene>
<feature type="region of interest" description="Disordered" evidence="3">
    <location>
        <begin position="529"/>
        <end position="551"/>
    </location>
</feature>
<feature type="domain" description="Fork-head" evidence="4">
    <location>
        <begin position="232"/>
        <end position="326"/>
    </location>
</feature>
<sequence length="625" mass="69205">MPPRSTARPLAEDSVAVSHHTGASRHTPFMLRSAEFCNGDINADAHMANPLSRNRVDQGYATFTAASSTSLLGTPASTSSLPIQGSRLHSGRQEIAERLGNPFLTVPYAPPTGLYSRRDIYPAFDKNGRRIGLEHVRNIHAQQDVRGHYRRRVHEYDSARGDTFPLSHMQETTGDVNRVCHSDIPGQSTGESEISFGGYPPYGRTPHEVLGLPPNAPLNLWSLLDPEELNSKPQYNYHILVKLAILGSKGQKATLQEILKAIRDRFPYYQNLGHTEAIAFNNSIRHLLSLLAAFVREPKPVTEPGKGAYWRVDFSKGEGNKRERKRNRKSQSKKKQEEMQVQTEGNTRLTELGSDPKPTSTKRSSSAKETGSSRSRLASDIRVSYDSESVAHMPTSAENLDDTRQGSVGPQRERVVVREKAGGLPYLRGDATLSSESYGGKRYLPGYQLYRPLYSESGSIRHGFTERQTPFDQTRVGHDRVSGSRQSSDSSRTATPYELMHPLPVSPKHYPEVNSTAPPTRDIDTDIQFGEGPASGASLGELPHTRKHTDTADTARCIISNSTLEHGDTLPTSSRIGPLRTPRGSRRKMETYASVPRISGEVHEPRASSPAAEQATRRSSRTRHH</sequence>